<proteinExistence type="predicted"/>
<dbReference type="GeneID" id="19974485"/>
<evidence type="ECO:0000256" key="1">
    <source>
        <dbReference type="SAM" id="MobiDB-lite"/>
    </source>
</evidence>
<name>W2RP74_CYPE1</name>
<dbReference type="OrthoDB" id="5431013at2759"/>
<dbReference type="AlphaFoldDB" id="W2RP74"/>
<sequence length="709" mass="78185">MVSVEEQSKAEIYATSISANQSGIISSIIGVAGAGFRLSLILNAVSCEVANEGLEVHSISKAVTLFSLTLKQVGVSLQNADSVHTVEALDGVHKIAEDATDVFDEFNEMLDKVRAKPAEGRPIPSIHQRFQWCFRRHRVLYLLGHLDCLKMNASLIQQVLQLGKLMASTNKGDSQEEVQMKQELIRQERAETQNVLIVRYWQMSKMDRLWEASRVEDEDHKIAAIEQDDQDLALVSSNGGPAGGQLAIEAPPPEYSSSLALVKLPSYSLGELDQTLHQIKRSPKDMVQVSTDAIEPLLDRWTRWYEVREKRHSREAKNRYVPTVDNPQDDESDDGMKPYHRRYDDSRDNSPQAGSRGYYLEGSTTDWRQPHSAEARAAARRRRQQYRGFQPSVSADNSDGERDLESNFSTGSHTRKKAPRHHIIDSSSESEASDHEPQAQSRPRQRRGSESPKTERAHPVMQHAYSSPRVSSAGIGMSNMNAHPQAQGRPHPQHAYTAPGAGHLYPPINIANAHNPYANTGTPPPGQPQSAYQQPPPGYQQTPSQYPTYPSYPSVPAAHARYVPASASPAPPPAPIAQMQSQMQNMSLNPNRLSMPYTSSSQRPVSRDGPAPRSPSHQQQPPPLAARSGSYRDSYGYHDRHAQRPYSPAHSRDGRGQGQGQQQQVDEKGRPLGEGKPNAKKNLAEGATKGLLGAGAIAGFLEALEGLSI</sequence>
<accession>W2RP74</accession>
<dbReference type="RefSeq" id="XP_008719693.1">
    <property type="nucleotide sequence ID" value="XM_008721471.1"/>
</dbReference>
<feature type="region of interest" description="Disordered" evidence="1">
    <location>
        <begin position="312"/>
        <end position="552"/>
    </location>
</feature>
<organism evidence="2 3">
    <name type="scientific">Cyphellophora europaea (strain CBS 101466)</name>
    <name type="common">Phialophora europaea</name>
    <dbReference type="NCBI Taxonomy" id="1220924"/>
    <lineage>
        <taxon>Eukaryota</taxon>
        <taxon>Fungi</taxon>
        <taxon>Dikarya</taxon>
        <taxon>Ascomycota</taxon>
        <taxon>Pezizomycotina</taxon>
        <taxon>Eurotiomycetes</taxon>
        <taxon>Chaetothyriomycetidae</taxon>
        <taxon>Chaetothyriales</taxon>
        <taxon>Cyphellophoraceae</taxon>
        <taxon>Cyphellophora</taxon>
    </lineage>
</organism>
<evidence type="ECO:0000313" key="3">
    <source>
        <dbReference type="Proteomes" id="UP000030752"/>
    </source>
</evidence>
<feature type="compositionally biased region" description="Low complexity" evidence="1">
    <location>
        <begin position="528"/>
        <end position="552"/>
    </location>
</feature>
<dbReference type="EMBL" id="KB822723">
    <property type="protein sequence ID" value="ETN37524.1"/>
    <property type="molecule type" value="Genomic_DNA"/>
</dbReference>
<keyword evidence="3" id="KW-1185">Reference proteome</keyword>
<dbReference type="Proteomes" id="UP000030752">
    <property type="component" value="Unassembled WGS sequence"/>
</dbReference>
<dbReference type="STRING" id="1220924.W2RP74"/>
<evidence type="ECO:0000313" key="2">
    <source>
        <dbReference type="EMBL" id="ETN37524.1"/>
    </source>
</evidence>
<feature type="region of interest" description="Disordered" evidence="1">
    <location>
        <begin position="588"/>
        <end position="682"/>
    </location>
</feature>
<gene>
    <name evidence="2" type="ORF">HMPREF1541_07146</name>
</gene>
<dbReference type="eggNOG" id="ENOG502R9E9">
    <property type="taxonomic scope" value="Eukaryota"/>
</dbReference>
<feature type="compositionally biased region" description="Basic and acidic residues" evidence="1">
    <location>
        <begin position="447"/>
        <end position="458"/>
    </location>
</feature>
<reference evidence="2 3" key="1">
    <citation type="submission" date="2013-03" db="EMBL/GenBank/DDBJ databases">
        <title>The Genome Sequence of Phialophora europaea CBS 101466.</title>
        <authorList>
            <consortium name="The Broad Institute Genomics Platform"/>
            <person name="Cuomo C."/>
            <person name="de Hoog S."/>
            <person name="Gorbushina A."/>
            <person name="Walker B."/>
            <person name="Young S.K."/>
            <person name="Zeng Q."/>
            <person name="Gargeya S."/>
            <person name="Fitzgerald M."/>
            <person name="Haas B."/>
            <person name="Abouelleil A."/>
            <person name="Allen A.W."/>
            <person name="Alvarado L."/>
            <person name="Arachchi H.M."/>
            <person name="Berlin A.M."/>
            <person name="Chapman S.B."/>
            <person name="Gainer-Dewar J."/>
            <person name="Goldberg J."/>
            <person name="Griggs A."/>
            <person name="Gujja S."/>
            <person name="Hansen M."/>
            <person name="Howarth C."/>
            <person name="Imamovic A."/>
            <person name="Ireland A."/>
            <person name="Larimer J."/>
            <person name="McCowan C."/>
            <person name="Murphy C."/>
            <person name="Pearson M."/>
            <person name="Poon T.W."/>
            <person name="Priest M."/>
            <person name="Roberts A."/>
            <person name="Saif S."/>
            <person name="Shea T."/>
            <person name="Sisk P."/>
            <person name="Sykes S."/>
            <person name="Wortman J."/>
            <person name="Nusbaum C."/>
            <person name="Birren B."/>
        </authorList>
    </citation>
    <scope>NUCLEOTIDE SEQUENCE [LARGE SCALE GENOMIC DNA]</scope>
    <source>
        <strain evidence="2 3">CBS 101466</strain>
    </source>
</reference>
<feature type="compositionally biased region" description="Polar residues" evidence="1">
    <location>
        <begin position="588"/>
        <end position="604"/>
    </location>
</feature>
<dbReference type="InParanoid" id="W2RP74"/>
<protein>
    <submittedName>
        <fullName evidence="2">Uncharacterized protein</fullName>
    </submittedName>
</protein>
<feature type="compositionally biased region" description="Basic and acidic residues" evidence="1">
    <location>
        <begin position="334"/>
        <end position="348"/>
    </location>
</feature>
<dbReference type="VEuPathDB" id="FungiDB:HMPREF1541_07146"/>
<dbReference type="HOGENOM" id="CLU_024070_0_0_1"/>